<name>A0A5E4NTI0_9HEMI</name>
<organism evidence="1 2">
    <name type="scientific">Cinara cedri</name>
    <dbReference type="NCBI Taxonomy" id="506608"/>
    <lineage>
        <taxon>Eukaryota</taxon>
        <taxon>Metazoa</taxon>
        <taxon>Ecdysozoa</taxon>
        <taxon>Arthropoda</taxon>
        <taxon>Hexapoda</taxon>
        <taxon>Insecta</taxon>
        <taxon>Pterygota</taxon>
        <taxon>Neoptera</taxon>
        <taxon>Paraneoptera</taxon>
        <taxon>Hemiptera</taxon>
        <taxon>Sternorrhyncha</taxon>
        <taxon>Aphidomorpha</taxon>
        <taxon>Aphidoidea</taxon>
        <taxon>Aphididae</taxon>
        <taxon>Lachninae</taxon>
        <taxon>Cinara</taxon>
    </lineage>
</organism>
<evidence type="ECO:0000313" key="2">
    <source>
        <dbReference type="Proteomes" id="UP000325440"/>
    </source>
</evidence>
<dbReference type="AlphaFoldDB" id="A0A5E4NTI0"/>
<protein>
    <submittedName>
        <fullName evidence="1">Uncharacterized protein</fullName>
    </submittedName>
</protein>
<reference evidence="1 2" key="1">
    <citation type="submission" date="2019-08" db="EMBL/GenBank/DDBJ databases">
        <authorList>
            <person name="Alioto T."/>
            <person name="Alioto T."/>
            <person name="Gomez Garrido J."/>
        </authorList>
    </citation>
    <scope>NUCLEOTIDE SEQUENCE [LARGE SCALE GENOMIC DNA]</scope>
</reference>
<sequence length="175" mass="19981">MPKYTVTPKGRVNMGAEYFRLGILTTLVAEQFGTIINKPTNPEITITEPESLIDTEETGTKGADLLNETFGKIKLDEQIASNREIGTRSKLDIIHTDLQKNKRTRKITEKTETYVMPLIDAIKLTNRVVYLRLETLYGGRRIRLQQSFDPTTVLRLPYSNNNNRGPINNYVPRRA</sequence>
<evidence type="ECO:0000313" key="1">
    <source>
        <dbReference type="EMBL" id="VVC45884.1"/>
    </source>
</evidence>
<keyword evidence="2" id="KW-1185">Reference proteome</keyword>
<proteinExistence type="predicted"/>
<dbReference type="Proteomes" id="UP000325440">
    <property type="component" value="Unassembled WGS sequence"/>
</dbReference>
<accession>A0A5E4NTI0</accession>
<dbReference type="EMBL" id="CABPRJ010002418">
    <property type="protein sequence ID" value="VVC45884.1"/>
    <property type="molecule type" value="Genomic_DNA"/>
</dbReference>
<gene>
    <name evidence="1" type="ORF">CINCED_3A002270</name>
</gene>